<dbReference type="EMBL" id="DTQM01000038">
    <property type="protein sequence ID" value="HGC41950.1"/>
    <property type="molecule type" value="Genomic_DNA"/>
</dbReference>
<accession>A0A8J4HAD6</accession>
<evidence type="ECO:0000313" key="2">
    <source>
        <dbReference type="EMBL" id="HGC41950.1"/>
    </source>
</evidence>
<sequence length="363" mass="37033">MAEGEAGNARAMWWARLSSPARALALFWAVVLMGFAALVVVLSLLGAPPRYEAVHAGAAPPATEMAAIPSSRPAPAATSVMSAPGVPPAADPALLEAAQDFPGHDLPRIGPDGRKPMQVYAGAADRGEKRPRVGLVLGGIGLSAADSTAAIEQLPAAVTLAFSPYAQNPMGLAQAARARGHEILISLPLEPQGYPLNDEGPETLLTGAAPADNARRLEWALSRLTGYAGATGALDGLHGERFAGEKMLFEGLQHDLAARGLFYIDPRPGAAPPEFAPGRAVDLVVDAPPGEAAIAAALEALSRRALEHGTALGLADLPRPVTVSRIAIWAGSLTEQGLALVPASALVAAMGSPAMGSPAMGSQ</sequence>
<keyword evidence="1" id="KW-0812">Transmembrane</keyword>
<keyword evidence="1" id="KW-1133">Transmembrane helix</keyword>
<dbReference type="InterPro" id="IPR006837">
    <property type="entry name" value="Divergent_DAC"/>
</dbReference>
<dbReference type="SUPFAM" id="SSF88713">
    <property type="entry name" value="Glycoside hydrolase/deacetylase"/>
    <property type="match status" value="1"/>
</dbReference>
<dbReference type="PANTHER" id="PTHR30105">
    <property type="entry name" value="UNCHARACTERIZED YIBQ-RELATED"/>
    <property type="match status" value="1"/>
</dbReference>
<dbReference type="AlphaFoldDB" id="A0A8J4HAD6"/>
<evidence type="ECO:0008006" key="3">
    <source>
        <dbReference type="Google" id="ProtNLM"/>
    </source>
</evidence>
<dbReference type="GO" id="GO:0005975">
    <property type="term" value="P:carbohydrate metabolic process"/>
    <property type="evidence" value="ECO:0007669"/>
    <property type="project" value="InterPro"/>
</dbReference>
<dbReference type="InterPro" id="IPR011330">
    <property type="entry name" value="Glyco_hydro/deAcase_b/a-brl"/>
</dbReference>
<protein>
    <recommendedName>
        <fullName evidence="3">Divergent polysaccharide deacetylase family protein</fullName>
    </recommendedName>
</protein>
<comment type="caution">
    <text evidence="2">The sequence shown here is derived from an EMBL/GenBank/DDBJ whole genome shotgun (WGS) entry which is preliminary data.</text>
</comment>
<evidence type="ECO:0000256" key="1">
    <source>
        <dbReference type="SAM" id="Phobius"/>
    </source>
</evidence>
<dbReference type="Gene3D" id="3.20.20.370">
    <property type="entry name" value="Glycoside hydrolase/deacetylase"/>
    <property type="match status" value="1"/>
</dbReference>
<organism evidence="2">
    <name type="scientific">Acidicaldus sp</name>
    <dbReference type="NCBI Taxonomy" id="1872105"/>
    <lineage>
        <taxon>Bacteria</taxon>
        <taxon>Pseudomonadati</taxon>
        <taxon>Pseudomonadota</taxon>
        <taxon>Alphaproteobacteria</taxon>
        <taxon>Acetobacterales</taxon>
        <taxon>Acetobacteraceae</taxon>
        <taxon>Acidicaldus</taxon>
    </lineage>
</organism>
<name>A0A8J4HAD6_9PROT</name>
<keyword evidence="1" id="KW-0472">Membrane</keyword>
<feature type="transmembrane region" description="Helical" evidence="1">
    <location>
        <begin position="23"/>
        <end position="45"/>
    </location>
</feature>
<reference evidence="2" key="1">
    <citation type="journal article" date="2020" name="mSystems">
        <title>Genome- and Community-Level Interaction Insights into Carbon Utilization and Element Cycling Functions of Hydrothermarchaeota in Hydrothermal Sediment.</title>
        <authorList>
            <person name="Zhou Z."/>
            <person name="Liu Y."/>
            <person name="Xu W."/>
            <person name="Pan J."/>
            <person name="Luo Z.H."/>
            <person name="Li M."/>
        </authorList>
    </citation>
    <scope>NUCLEOTIDE SEQUENCE</scope>
    <source>
        <strain evidence="2">SpSt-997</strain>
    </source>
</reference>
<dbReference type="Pfam" id="PF04748">
    <property type="entry name" value="Polysacc_deac_2"/>
    <property type="match status" value="1"/>
</dbReference>
<proteinExistence type="predicted"/>
<dbReference type="PANTHER" id="PTHR30105:SF2">
    <property type="entry name" value="DIVERGENT POLYSACCHARIDE DEACETYLASE SUPERFAMILY"/>
    <property type="match status" value="1"/>
</dbReference>
<gene>
    <name evidence="2" type="ORF">ENY07_01830</name>
</gene>
<dbReference type="CDD" id="cd10936">
    <property type="entry name" value="CE4_DAC2"/>
    <property type="match status" value="1"/>
</dbReference>